<dbReference type="PANTHER" id="PTHR11011">
    <property type="entry name" value="MALE STERILITY PROTEIN 2-RELATED"/>
    <property type="match status" value="1"/>
</dbReference>
<feature type="domain" description="Thioester reductase (TE)" evidence="12">
    <location>
        <begin position="69"/>
        <end position="338"/>
    </location>
</feature>
<evidence type="ECO:0000256" key="7">
    <source>
        <dbReference type="ARBA" id="ARBA00023098"/>
    </source>
</evidence>
<evidence type="ECO:0000256" key="3">
    <source>
        <dbReference type="ARBA" id="ARBA00022516"/>
    </source>
</evidence>
<dbReference type="EC" id="1.2.1.84" evidence="10"/>
<dbReference type="RefSeq" id="XP_025415714.1">
    <property type="nucleotide sequence ID" value="XM_025559929.1"/>
</dbReference>
<comment type="function">
    <text evidence="10">Catalyzes the reduction of fatty acyl-CoA to fatty alcohols.</text>
</comment>
<keyword evidence="6 10" id="KW-1133">Transmembrane helix</keyword>
<dbReference type="Gene3D" id="3.40.50.720">
    <property type="entry name" value="NAD(P)-binding Rossmann-like Domain"/>
    <property type="match status" value="1"/>
</dbReference>
<evidence type="ECO:0000256" key="4">
    <source>
        <dbReference type="ARBA" id="ARBA00022692"/>
    </source>
</evidence>
<dbReference type="GO" id="GO:0102965">
    <property type="term" value="F:alcohol-forming long-chain fatty acyl-CoA reductase activity"/>
    <property type="evidence" value="ECO:0007669"/>
    <property type="project" value="UniProtKB-EC"/>
</dbReference>
<dbReference type="SUPFAM" id="SSF51735">
    <property type="entry name" value="NAD(P)-binding Rossmann-fold domains"/>
    <property type="match status" value="1"/>
</dbReference>
<comment type="similarity">
    <text evidence="2 10">Belongs to the fatty acyl-CoA reductase family.</text>
</comment>
<keyword evidence="10" id="KW-0560">Oxidoreductase</keyword>
<evidence type="ECO:0000256" key="10">
    <source>
        <dbReference type="RuleBase" id="RU363097"/>
    </source>
</evidence>
<gene>
    <name evidence="14 15" type="primary">LOC112687298</name>
</gene>
<comment type="catalytic activity">
    <reaction evidence="9 10">
        <text>a long-chain fatty acyl-CoA + 2 NADPH + 2 H(+) = a long-chain primary fatty alcohol + 2 NADP(+) + CoA</text>
        <dbReference type="Rhea" id="RHEA:52716"/>
        <dbReference type="ChEBI" id="CHEBI:15378"/>
        <dbReference type="ChEBI" id="CHEBI:57287"/>
        <dbReference type="ChEBI" id="CHEBI:57783"/>
        <dbReference type="ChEBI" id="CHEBI:58349"/>
        <dbReference type="ChEBI" id="CHEBI:77396"/>
        <dbReference type="ChEBI" id="CHEBI:83139"/>
        <dbReference type="EC" id="1.2.1.84"/>
    </reaction>
</comment>
<keyword evidence="3 10" id="KW-0444">Lipid biosynthesis</keyword>
<proteinExistence type="inferred from homology"/>
<name>A0A8B8FXL1_9HEMI</name>
<evidence type="ECO:0000256" key="8">
    <source>
        <dbReference type="ARBA" id="ARBA00023136"/>
    </source>
</evidence>
<dbReference type="CDD" id="cd09071">
    <property type="entry name" value="FAR_C"/>
    <property type="match status" value="1"/>
</dbReference>
<keyword evidence="7 10" id="KW-0443">Lipid metabolism</keyword>
<dbReference type="Pfam" id="PF07993">
    <property type="entry name" value="NAD_binding_4"/>
    <property type="match status" value="1"/>
</dbReference>
<feature type="domain" description="Fatty acyl-CoA reductase C-terminal" evidence="11">
    <location>
        <begin position="411"/>
        <end position="503"/>
    </location>
</feature>
<dbReference type="InterPro" id="IPR036291">
    <property type="entry name" value="NAD(P)-bd_dom_sf"/>
</dbReference>
<evidence type="ECO:0000259" key="12">
    <source>
        <dbReference type="Pfam" id="PF07993"/>
    </source>
</evidence>
<dbReference type="GO" id="GO:0080019">
    <property type="term" value="F:alcohol-forming very long-chain fatty acyl-CoA reductase activity"/>
    <property type="evidence" value="ECO:0007669"/>
    <property type="project" value="InterPro"/>
</dbReference>
<evidence type="ECO:0000256" key="2">
    <source>
        <dbReference type="ARBA" id="ARBA00005928"/>
    </source>
</evidence>
<keyword evidence="4 10" id="KW-0812">Transmembrane</keyword>
<sequence length="551" mass="63617">MALDLYRTDLAKKTDSVPLVPVKDIINSKYYIDPLELLGERSFNEPREVHESEIGSPVQEFFRNAVVFITGGTGFMGKMLVEKLLRLCPHIKHIYLLIRFKKGKNIEQRLEDIFEDRLFKRLKHEVPKYYHKVSGLAGDCSLFGLGLSITDRNKLINEVTVIFHGAATVRFDEHIRVAMNINVLGTRELLKLAKEVTNLKVIAHISTAYANCNRKEIYEKFYNPIADYEDIIKLLSSYDDKTLIKMTKEIIGDLPNTYSFTKSLAEDAIRREAQDLPIVVFRPTVVIATYREPVRGWIDNVYGPTGIIVGAGTGVLHTYYLHSTTTSDMVPVDMTINALICAAKETGTNRKVNEIPIYTYSSSEQKPITWRNFTEMNRRYGILWPSVRAVWYFSFSTTNNQFLFSLLNIFYHIIPGYILDGLALLTGQKPMLTKIYKKMGKVNAILAYYANRNWKFSNEKILKLWENLDSQDKELFNFDINQLSWEKFCQAHCLGLRVYLVKDDLHTLPAARKKWEKLYYAHKVLLIIVYASLLYLLVFFVSLLRKLTGFT</sequence>
<evidence type="ECO:0000256" key="1">
    <source>
        <dbReference type="ARBA" id="ARBA00004141"/>
    </source>
</evidence>
<comment type="subcellular location">
    <subcellularLocation>
        <location evidence="1">Membrane</location>
        <topology evidence="1">Multi-pass membrane protein</topology>
    </subcellularLocation>
</comment>
<keyword evidence="5 10" id="KW-0521">NADP</keyword>
<keyword evidence="13" id="KW-1185">Reference proteome</keyword>
<dbReference type="GO" id="GO:0005777">
    <property type="term" value="C:peroxisome"/>
    <property type="evidence" value="ECO:0007669"/>
    <property type="project" value="TreeGrafter"/>
</dbReference>
<evidence type="ECO:0000313" key="14">
    <source>
        <dbReference type="RefSeq" id="XP_025415714.1"/>
    </source>
</evidence>
<feature type="transmembrane region" description="Helical" evidence="10">
    <location>
        <begin position="524"/>
        <end position="544"/>
    </location>
</feature>
<dbReference type="InterPro" id="IPR033640">
    <property type="entry name" value="FAR_C"/>
</dbReference>
<dbReference type="OrthoDB" id="429813at2759"/>
<dbReference type="InterPro" id="IPR026055">
    <property type="entry name" value="FAR"/>
</dbReference>
<evidence type="ECO:0000313" key="15">
    <source>
        <dbReference type="RefSeq" id="XP_025415715.1"/>
    </source>
</evidence>
<accession>A0A8B8FXL1</accession>
<dbReference type="AlphaFoldDB" id="A0A8B8FXL1"/>
<evidence type="ECO:0000256" key="6">
    <source>
        <dbReference type="ARBA" id="ARBA00022989"/>
    </source>
</evidence>
<dbReference type="Proteomes" id="UP000694846">
    <property type="component" value="Unplaced"/>
</dbReference>
<dbReference type="FunFam" id="3.40.50.720:FF:000143">
    <property type="entry name" value="Fatty acyl-CoA reductase"/>
    <property type="match status" value="1"/>
</dbReference>
<dbReference type="GeneID" id="112687298"/>
<keyword evidence="8 10" id="KW-0472">Membrane</keyword>
<dbReference type="Pfam" id="PF03015">
    <property type="entry name" value="Sterile"/>
    <property type="match status" value="1"/>
</dbReference>
<evidence type="ECO:0000256" key="5">
    <source>
        <dbReference type="ARBA" id="ARBA00022857"/>
    </source>
</evidence>
<organism evidence="13 14">
    <name type="scientific">Sipha flava</name>
    <name type="common">yellow sugarcane aphid</name>
    <dbReference type="NCBI Taxonomy" id="143950"/>
    <lineage>
        <taxon>Eukaryota</taxon>
        <taxon>Metazoa</taxon>
        <taxon>Ecdysozoa</taxon>
        <taxon>Arthropoda</taxon>
        <taxon>Hexapoda</taxon>
        <taxon>Insecta</taxon>
        <taxon>Pterygota</taxon>
        <taxon>Neoptera</taxon>
        <taxon>Paraneoptera</taxon>
        <taxon>Hemiptera</taxon>
        <taxon>Sternorrhyncha</taxon>
        <taxon>Aphidomorpha</taxon>
        <taxon>Aphidoidea</taxon>
        <taxon>Aphididae</taxon>
        <taxon>Sipha</taxon>
    </lineage>
</organism>
<evidence type="ECO:0000259" key="11">
    <source>
        <dbReference type="Pfam" id="PF03015"/>
    </source>
</evidence>
<dbReference type="InterPro" id="IPR013120">
    <property type="entry name" value="FAR_NAD-bd"/>
</dbReference>
<dbReference type="GO" id="GO:0016020">
    <property type="term" value="C:membrane"/>
    <property type="evidence" value="ECO:0007669"/>
    <property type="project" value="UniProtKB-SubCell"/>
</dbReference>
<dbReference type="GO" id="GO:0035336">
    <property type="term" value="P:long-chain fatty-acyl-CoA metabolic process"/>
    <property type="evidence" value="ECO:0007669"/>
    <property type="project" value="TreeGrafter"/>
</dbReference>
<feature type="transmembrane region" description="Helical" evidence="10">
    <location>
        <begin position="402"/>
        <end position="425"/>
    </location>
</feature>
<reference evidence="14 15" key="1">
    <citation type="submission" date="2025-04" db="UniProtKB">
        <authorList>
            <consortium name="RefSeq"/>
        </authorList>
    </citation>
    <scope>IDENTIFICATION</scope>
    <source>
        <tissue evidence="14 15">Whole body</tissue>
    </source>
</reference>
<evidence type="ECO:0000313" key="13">
    <source>
        <dbReference type="Proteomes" id="UP000694846"/>
    </source>
</evidence>
<dbReference type="PANTHER" id="PTHR11011:SF60">
    <property type="entry name" value="FATTY ACYL-COA REDUCTASE-RELATED"/>
    <property type="match status" value="1"/>
</dbReference>
<protein>
    <recommendedName>
        <fullName evidence="10">Fatty acyl-CoA reductase</fullName>
        <ecNumber evidence="10">1.2.1.84</ecNumber>
    </recommendedName>
</protein>
<dbReference type="CDD" id="cd05236">
    <property type="entry name" value="FAR-N_SDR_e"/>
    <property type="match status" value="1"/>
</dbReference>
<evidence type="ECO:0000256" key="9">
    <source>
        <dbReference type="ARBA" id="ARBA00052530"/>
    </source>
</evidence>
<dbReference type="RefSeq" id="XP_025415715.1">
    <property type="nucleotide sequence ID" value="XM_025559930.1"/>
</dbReference>